<keyword evidence="6 7" id="KW-0503">Monooxygenase</keyword>
<dbReference type="RefSeq" id="WP_137814112.1">
    <property type="nucleotide sequence ID" value="NZ_BJFL01000011.1"/>
</dbReference>
<protein>
    <submittedName>
        <fullName evidence="8">Cytochrome P450</fullName>
    </submittedName>
</protein>
<sequence length="410" mass="44935">MTDVQQPTLTDLFAPELRADPYPGYRRWRETVPILRPAEGLLVLTRHADCAAMLRDNRFGHGGPEQLPVPSPEYQVRDDALVDENGVPVRSFLRLDPPDHTRLRRLVAKAFTPRMVARLAPRIERITGELLDAALAAGTGDLISALAAPLPVIVISELLGVPLRDRERFTAWSHAMARGLDPDFLIPPQVRARQVEARAEFVGYFRALIAERRRDPGDDLLSALVGVCEQGDVLTESELLATCVLLLIAGHETTVNLIGNGVLALLRHPEQFTRLRAEPELAGRAVEELLRFDSPVQLTARVALQDADINGTPVPRGSFVLALIGSANRDPDAHPDPDRLDIGREPSRHLAFGQGIHFCLGAPLARLEGQIALRALARRAPALRLAGEPSWKDNIVLRGMARLPVAFGAP</sequence>
<evidence type="ECO:0000256" key="5">
    <source>
        <dbReference type="ARBA" id="ARBA00023004"/>
    </source>
</evidence>
<dbReference type="PANTHER" id="PTHR46696">
    <property type="entry name" value="P450, PUTATIVE (EUROFUNG)-RELATED"/>
    <property type="match status" value="1"/>
</dbReference>
<dbReference type="Proteomes" id="UP000298860">
    <property type="component" value="Unassembled WGS sequence"/>
</dbReference>
<dbReference type="FunFam" id="1.10.630.10:FF:000018">
    <property type="entry name" value="Cytochrome P450 monooxygenase"/>
    <property type="match status" value="1"/>
</dbReference>
<dbReference type="PRINTS" id="PR00359">
    <property type="entry name" value="BP450"/>
</dbReference>
<dbReference type="InterPro" id="IPR001128">
    <property type="entry name" value="Cyt_P450"/>
</dbReference>
<dbReference type="InterPro" id="IPR002397">
    <property type="entry name" value="Cyt_P450_B"/>
</dbReference>
<evidence type="ECO:0000256" key="7">
    <source>
        <dbReference type="RuleBase" id="RU000461"/>
    </source>
</evidence>
<keyword evidence="5 7" id="KW-0408">Iron</keyword>
<dbReference type="PROSITE" id="PS00086">
    <property type="entry name" value="CYTOCHROME_P450"/>
    <property type="match status" value="1"/>
</dbReference>
<organism evidence="8 9">
    <name type="scientific">Gandjariella thermophila</name>
    <dbReference type="NCBI Taxonomy" id="1931992"/>
    <lineage>
        <taxon>Bacteria</taxon>
        <taxon>Bacillati</taxon>
        <taxon>Actinomycetota</taxon>
        <taxon>Actinomycetes</taxon>
        <taxon>Pseudonocardiales</taxon>
        <taxon>Pseudonocardiaceae</taxon>
        <taxon>Gandjariella</taxon>
    </lineage>
</organism>
<dbReference type="CDD" id="cd20625">
    <property type="entry name" value="CYP164-like"/>
    <property type="match status" value="1"/>
</dbReference>
<dbReference type="InterPro" id="IPR036396">
    <property type="entry name" value="Cyt_P450_sf"/>
</dbReference>
<evidence type="ECO:0000256" key="4">
    <source>
        <dbReference type="ARBA" id="ARBA00023002"/>
    </source>
</evidence>
<keyword evidence="4 7" id="KW-0560">Oxidoreductase</keyword>
<reference evidence="9" key="1">
    <citation type="submission" date="2019-04" db="EMBL/GenBank/DDBJ databases">
        <title>Draft genome sequence of Pseudonocardiaceae bacterium SL3-2-4.</title>
        <authorList>
            <person name="Ningsih F."/>
            <person name="Yokota A."/>
            <person name="Sakai Y."/>
            <person name="Nanatani K."/>
            <person name="Yabe S."/>
            <person name="Oetari A."/>
            <person name="Sjamsuridzal W."/>
        </authorList>
    </citation>
    <scope>NUCLEOTIDE SEQUENCE [LARGE SCALE GENOMIC DNA]</scope>
    <source>
        <strain evidence="9">SL3-2-4</strain>
    </source>
</reference>
<comment type="caution">
    <text evidence="8">The sequence shown here is derived from an EMBL/GenBank/DDBJ whole genome shotgun (WGS) entry which is preliminary data.</text>
</comment>
<dbReference type="OrthoDB" id="142769at2"/>
<dbReference type="Gene3D" id="1.10.630.10">
    <property type="entry name" value="Cytochrome P450"/>
    <property type="match status" value="1"/>
</dbReference>
<dbReference type="GO" id="GO:0020037">
    <property type="term" value="F:heme binding"/>
    <property type="evidence" value="ECO:0007669"/>
    <property type="project" value="InterPro"/>
</dbReference>
<keyword evidence="3 7" id="KW-0479">Metal-binding</keyword>
<evidence type="ECO:0000313" key="8">
    <source>
        <dbReference type="EMBL" id="GDY31010.1"/>
    </source>
</evidence>
<evidence type="ECO:0000256" key="1">
    <source>
        <dbReference type="ARBA" id="ARBA00010617"/>
    </source>
</evidence>
<dbReference type="GO" id="GO:0005506">
    <property type="term" value="F:iron ion binding"/>
    <property type="evidence" value="ECO:0007669"/>
    <property type="project" value="InterPro"/>
</dbReference>
<dbReference type="AlphaFoldDB" id="A0A4D4J7L9"/>
<keyword evidence="9" id="KW-1185">Reference proteome</keyword>
<name>A0A4D4J7L9_9PSEU</name>
<evidence type="ECO:0000256" key="2">
    <source>
        <dbReference type="ARBA" id="ARBA00022617"/>
    </source>
</evidence>
<gene>
    <name evidence="8" type="ORF">GTS_26430</name>
</gene>
<accession>A0A4D4J7L9</accession>
<dbReference type="EMBL" id="BJFL01000011">
    <property type="protein sequence ID" value="GDY31010.1"/>
    <property type="molecule type" value="Genomic_DNA"/>
</dbReference>
<evidence type="ECO:0000313" key="9">
    <source>
        <dbReference type="Proteomes" id="UP000298860"/>
    </source>
</evidence>
<dbReference type="InterPro" id="IPR017972">
    <property type="entry name" value="Cyt_P450_CS"/>
</dbReference>
<proteinExistence type="inferred from homology"/>
<comment type="similarity">
    <text evidence="1 7">Belongs to the cytochrome P450 family.</text>
</comment>
<dbReference type="GO" id="GO:0004497">
    <property type="term" value="F:monooxygenase activity"/>
    <property type="evidence" value="ECO:0007669"/>
    <property type="project" value="UniProtKB-KW"/>
</dbReference>
<evidence type="ECO:0000256" key="3">
    <source>
        <dbReference type="ARBA" id="ARBA00022723"/>
    </source>
</evidence>
<dbReference type="SUPFAM" id="SSF48264">
    <property type="entry name" value="Cytochrome P450"/>
    <property type="match status" value="1"/>
</dbReference>
<evidence type="ECO:0000256" key="6">
    <source>
        <dbReference type="ARBA" id="ARBA00023033"/>
    </source>
</evidence>
<dbReference type="Pfam" id="PF00067">
    <property type="entry name" value="p450"/>
    <property type="match status" value="1"/>
</dbReference>
<keyword evidence="2 7" id="KW-0349">Heme</keyword>
<dbReference type="PANTHER" id="PTHR46696:SF1">
    <property type="entry name" value="CYTOCHROME P450 YJIB-RELATED"/>
    <property type="match status" value="1"/>
</dbReference>
<dbReference type="GO" id="GO:0016705">
    <property type="term" value="F:oxidoreductase activity, acting on paired donors, with incorporation or reduction of molecular oxygen"/>
    <property type="evidence" value="ECO:0007669"/>
    <property type="project" value="InterPro"/>
</dbReference>